<evidence type="ECO:0000313" key="2">
    <source>
        <dbReference type="Proteomes" id="UP000266441"/>
    </source>
</evidence>
<proteinExistence type="predicted"/>
<accession>A0A399CUX1</accession>
<comment type="caution">
    <text evidence="1">The sequence shown here is derived from an EMBL/GenBank/DDBJ whole genome shotgun (WGS) entry which is preliminary data.</text>
</comment>
<dbReference type="OrthoDB" id="1443487at2"/>
<keyword evidence="2" id="KW-1185">Reference proteome</keyword>
<organism evidence="1 2">
    <name type="scientific">Mariniphaga sediminis</name>
    <dbReference type="NCBI Taxonomy" id="1628158"/>
    <lineage>
        <taxon>Bacteria</taxon>
        <taxon>Pseudomonadati</taxon>
        <taxon>Bacteroidota</taxon>
        <taxon>Bacteroidia</taxon>
        <taxon>Marinilabiliales</taxon>
        <taxon>Prolixibacteraceae</taxon>
        <taxon>Mariniphaga</taxon>
    </lineage>
</organism>
<protein>
    <submittedName>
        <fullName evidence="1">Uncharacterized protein</fullName>
    </submittedName>
</protein>
<evidence type="ECO:0000313" key="1">
    <source>
        <dbReference type="EMBL" id="RIH63429.1"/>
    </source>
</evidence>
<dbReference type="Proteomes" id="UP000266441">
    <property type="component" value="Unassembled WGS sequence"/>
</dbReference>
<dbReference type="RefSeq" id="WP_119351695.1">
    <property type="nucleotide sequence ID" value="NZ_QWET01000021.1"/>
</dbReference>
<dbReference type="AlphaFoldDB" id="A0A399CUX1"/>
<reference evidence="1 2" key="1">
    <citation type="journal article" date="2015" name="Int. J. Syst. Evol. Microbiol.">
        <title>Mariniphaga sediminis sp. nov., isolated from coastal sediment.</title>
        <authorList>
            <person name="Wang F.Q."/>
            <person name="Shen Q.Y."/>
            <person name="Chen G.J."/>
            <person name="Du Z.J."/>
        </authorList>
    </citation>
    <scope>NUCLEOTIDE SEQUENCE [LARGE SCALE GENOMIC DNA]</scope>
    <source>
        <strain evidence="1 2">SY21</strain>
    </source>
</reference>
<name>A0A399CUX1_9BACT</name>
<gene>
    <name evidence="1" type="ORF">D1164_20085</name>
</gene>
<dbReference type="EMBL" id="QWET01000021">
    <property type="protein sequence ID" value="RIH63429.1"/>
    <property type="molecule type" value="Genomic_DNA"/>
</dbReference>
<sequence>MENISTPAELKEAIQLLEAEKSVHLLEMKGNFFLAYESLKPANLIKSTMKEIGSSPYLFNNIFNVTLGLVAGYLSKRALMIGRSNNKSKKLLGLILQLGVTNLVVYAPNAIKSFVQNIFQNNSRKSNSASRD</sequence>